<comment type="caution">
    <text evidence="1">The sequence shown here is derived from an EMBL/GenBank/DDBJ whole genome shotgun (WGS) entry which is preliminary data.</text>
</comment>
<name>T2JD40_CROWT</name>
<organism evidence="1 2">
    <name type="scientific">Crocosphaera watsonii WH 0401</name>
    <dbReference type="NCBI Taxonomy" id="555881"/>
    <lineage>
        <taxon>Bacteria</taxon>
        <taxon>Bacillati</taxon>
        <taxon>Cyanobacteriota</taxon>
        <taxon>Cyanophyceae</taxon>
        <taxon>Oscillatoriophycideae</taxon>
        <taxon>Chroococcales</taxon>
        <taxon>Aphanothecaceae</taxon>
        <taxon>Crocosphaera</taxon>
    </lineage>
</organism>
<reference evidence="1 2" key="1">
    <citation type="submission" date="2013-01" db="EMBL/GenBank/DDBJ databases">
        <authorList>
            <person name="Bench S."/>
        </authorList>
    </citation>
    <scope>NUCLEOTIDE SEQUENCE [LARGE SCALE GENOMIC DNA]</scope>
    <source>
        <strain evidence="1 2">WH 0401</strain>
    </source>
</reference>
<sequence>MFDSWLAEKLSDRLRHHQPQGQFEGLLKIVLRKPNNIC</sequence>
<dbReference type="AlphaFoldDB" id="T2JD40"/>
<protein>
    <submittedName>
        <fullName evidence="1">Uncharacterized protein</fullName>
    </submittedName>
</protein>
<accession>T2JD40</accession>
<proteinExistence type="predicted"/>
<dbReference type="EMBL" id="CAQM01000664">
    <property type="protein sequence ID" value="CCQ63155.1"/>
    <property type="molecule type" value="Genomic_DNA"/>
</dbReference>
<reference evidence="1 2" key="2">
    <citation type="submission" date="2013-09" db="EMBL/GenBank/DDBJ databases">
        <title>Whole genome comparison of six Crocosphaera watsonii strains with differing phenotypes.</title>
        <authorList>
            <person name="Bench S.R."/>
            <person name="Heller P."/>
            <person name="Frank I."/>
            <person name="Arciniega M."/>
            <person name="Shilova I.N."/>
            <person name="Zehr J.P."/>
        </authorList>
    </citation>
    <scope>NUCLEOTIDE SEQUENCE [LARGE SCALE GENOMIC DNA]</scope>
    <source>
        <strain evidence="1 2">WH 0401</strain>
    </source>
</reference>
<dbReference type="Proteomes" id="UP000018198">
    <property type="component" value="Unassembled WGS sequence"/>
</dbReference>
<gene>
    <name evidence="1" type="ORF">CWATWH0401_971</name>
</gene>
<evidence type="ECO:0000313" key="1">
    <source>
        <dbReference type="EMBL" id="CCQ63155.1"/>
    </source>
</evidence>
<evidence type="ECO:0000313" key="2">
    <source>
        <dbReference type="Proteomes" id="UP000018198"/>
    </source>
</evidence>